<name>A0A645GA42_9ZZZZ</name>
<organism evidence="1">
    <name type="scientific">bioreactor metagenome</name>
    <dbReference type="NCBI Taxonomy" id="1076179"/>
    <lineage>
        <taxon>unclassified sequences</taxon>
        <taxon>metagenomes</taxon>
        <taxon>ecological metagenomes</taxon>
    </lineage>
</organism>
<comment type="caution">
    <text evidence="1">The sequence shown here is derived from an EMBL/GenBank/DDBJ whole genome shotgun (WGS) entry which is preliminary data.</text>
</comment>
<accession>A0A645GA42</accession>
<dbReference type="AlphaFoldDB" id="A0A645GA42"/>
<sequence>MHEIKATDETSIDLIHSTNLKDNRIVNLKHKVDPIRSRIEGPALLIHRVGQPNINKLCVINENEVYALSDCIIAIKAQTYEECNLLKKIILKNWEDFFNLYKGTGAKYITVERLRNFLNP</sequence>
<evidence type="ECO:0000313" key="1">
    <source>
        <dbReference type="EMBL" id="MPN22996.1"/>
    </source>
</evidence>
<protein>
    <submittedName>
        <fullName evidence="1">Uncharacterized protein</fullName>
    </submittedName>
</protein>
<reference evidence="1" key="1">
    <citation type="submission" date="2019-08" db="EMBL/GenBank/DDBJ databases">
        <authorList>
            <person name="Kucharzyk K."/>
            <person name="Murdoch R.W."/>
            <person name="Higgins S."/>
            <person name="Loffler F."/>
        </authorList>
    </citation>
    <scope>NUCLEOTIDE SEQUENCE</scope>
</reference>
<dbReference type="SUPFAM" id="SSF116734">
    <property type="entry name" value="DNA methylase specificity domain"/>
    <property type="match status" value="1"/>
</dbReference>
<dbReference type="EMBL" id="VSSQ01071382">
    <property type="protein sequence ID" value="MPN22996.1"/>
    <property type="molecule type" value="Genomic_DNA"/>
</dbReference>
<proteinExistence type="predicted"/>
<gene>
    <name evidence="1" type="ORF">SDC9_170381</name>
</gene>